<dbReference type="AlphaFoldDB" id="A0AAE1SE04"/>
<accession>A0AAE1SE04</accession>
<dbReference type="EMBL" id="JAVYJV010000006">
    <property type="protein sequence ID" value="KAK4368340.1"/>
    <property type="molecule type" value="Genomic_DNA"/>
</dbReference>
<organism evidence="1 2">
    <name type="scientific">Anisodus tanguticus</name>
    <dbReference type="NCBI Taxonomy" id="243964"/>
    <lineage>
        <taxon>Eukaryota</taxon>
        <taxon>Viridiplantae</taxon>
        <taxon>Streptophyta</taxon>
        <taxon>Embryophyta</taxon>
        <taxon>Tracheophyta</taxon>
        <taxon>Spermatophyta</taxon>
        <taxon>Magnoliopsida</taxon>
        <taxon>eudicotyledons</taxon>
        <taxon>Gunneridae</taxon>
        <taxon>Pentapetalae</taxon>
        <taxon>asterids</taxon>
        <taxon>lamiids</taxon>
        <taxon>Solanales</taxon>
        <taxon>Solanaceae</taxon>
        <taxon>Solanoideae</taxon>
        <taxon>Hyoscyameae</taxon>
        <taxon>Anisodus</taxon>
    </lineage>
</organism>
<keyword evidence="2" id="KW-1185">Reference proteome</keyword>
<gene>
    <name evidence="1" type="ORF">RND71_012132</name>
</gene>
<proteinExistence type="predicted"/>
<dbReference type="Proteomes" id="UP001291623">
    <property type="component" value="Unassembled WGS sequence"/>
</dbReference>
<comment type="caution">
    <text evidence="1">The sequence shown here is derived from an EMBL/GenBank/DDBJ whole genome shotgun (WGS) entry which is preliminary data.</text>
</comment>
<name>A0AAE1SE04_9SOLA</name>
<sequence length="63" mass="7068">MASGVLRLNSYSVTMRAPQQPAFFFHSRSDMFPKGLESDQYSTSKSIPLLSTNDVSITELEPR</sequence>
<reference evidence="1" key="1">
    <citation type="submission" date="2023-12" db="EMBL/GenBank/DDBJ databases">
        <title>Genome assembly of Anisodus tanguticus.</title>
        <authorList>
            <person name="Wang Y.-J."/>
        </authorList>
    </citation>
    <scope>NUCLEOTIDE SEQUENCE</scope>
    <source>
        <strain evidence="1">KB-2021</strain>
        <tissue evidence="1">Leaf</tissue>
    </source>
</reference>
<evidence type="ECO:0000313" key="2">
    <source>
        <dbReference type="Proteomes" id="UP001291623"/>
    </source>
</evidence>
<evidence type="ECO:0000313" key="1">
    <source>
        <dbReference type="EMBL" id="KAK4368340.1"/>
    </source>
</evidence>
<protein>
    <submittedName>
        <fullName evidence="1">Uncharacterized protein</fullName>
    </submittedName>
</protein>